<keyword evidence="3" id="KW-0614">Plasmid</keyword>
<dbReference type="Gene3D" id="3.40.50.1820">
    <property type="entry name" value="alpha/beta hydrolase"/>
    <property type="match status" value="1"/>
</dbReference>
<dbReference type="PANTHER" id="PTHR48081">
    <property type="entry name" value="AB HYDROLASE SUPERFAMILY PROTEIN C4A8.06C"/>
    <property type="match status" value="1"/>
</dbReference>
<dbReference type="SUPFAM" id="SSF53474">
    <property type="entry name" value="alpha/beta-Hydrolases"/>
    <property type="match status" value="1"/>
</dbReference>
<evidence type="ECO:0000313" key="3">
    <source>
        <dbReference type="EMBL" id="AWK89466.1"/>
    </source>
</evidence>
<sequence length="291" mass="30459">MGRFAGQLDGREIAGAAPGVRLSVAERVIAGHAQDIALRLYRPLALAVAAAPVLPAVLWFHGGGFTTGSLDEAEAAAAAVAEGVPALVVSVGYSLAPAFPFPAAIEDARRTACWVAGEAASLGVRRTGIGVAGHDAGAHIAAALTLIARDQGHPFIAGQALLAPMLDPSLTRIAEERDGQEDLRKAYGEAVRECGRCFRAYLPVATQRLHPYAALLDCRRLDRLPPALIVTAGNDPLRRESERYACRLAEAGVAAQVLRFADASRAGLARHAGALSAVSQFLRRRLTGAEP</sequence>
<name>A0A2S2CYA0_9PROT</name>
<dbReference type="InterPro" id="IPR029058">
    <property type="entry name" value="AB_hydrolase_fold"/>
</dbReference>
<evidence type="ECO:0000313" key="4">
    <source>
        <dbReference type="Proteomes" id="UP000245629"/>
    </source>
</evidence>
<evidence type="ECO:0000256" key="1">
    <source>
        <dbReference type="ARBA" id="ARBA00022801"/>
    </source>
</evidence>
<dbReference type="Proteomes" id="UP000245629">
    <property type="component" value="Plasmid unnamed2"/>
</dbReference>
<dbReference type="PANTHER" id="PTHR48081:SF8">
    <property type="entry name" value="ALPHA_BETA HYDROLASE FOLD-3 DOMAIN-CONTAINING PROTEIN-RELATED"/>
    <property type="match status" value="1"/>
</dbReference>
<accession>A0A2S2CYA0</accession>
<gene>
    <name evidence="3" type="ORF">DEW08_25925</name>
</gene>
<dbReference type="GO" id="GO:0016787">
    <property type="term" value="F:hydrolase activity"/>
    <property type="evidence" value="ECO:0007669"/>
    <property type="project" value="UniProtKB-KW"/>
</dbReference>
<dbReference type="KEGG" id="azz:DEW08_25925"/>
<proteinExistence type="predicted"/>
<dbReference type="EMBL" id="CP029357">
    <property type="protein sequence ID" value="AWK89466.1"/>
    <property type="molecule type" value="Genomic_DNA"/>
</dbReference>
<protein>
    <submittedName>
        <fullName evidence="3">Alpha/beta hydrolase</fullName>
    </submittedName>
</protein>
<keyword evidence="4" id="KW-1185">Reference proteome</keyword>
<evidence type="ECO:0000259" key="2">
    <source>
        <dbReference type="Pfam" id="PF07859"/>
    </source>
</evidence>
<keyword evidence="1 3" id="KW-0378">Hydrolase</keyword>
<dbReference type="OrthoDB" id="9806180at2"/>
<reference evidence="4" key="1">
    <citation type="submission" date="2018-05" db="EMBL/GenBank/DDBJ databases">
        <title>Azospirillum thermophila sp. nov., a novel isolated from hot spring.</title>
        <authorList>
            <person name="Zhao Z."/>
        </authorList>
    </citation>
    <scope>NUCLEOTIDE SEQUENCE [LARGE SCALE GENOMIC DNA]</scope>
    <source>
        <strain evidence="4">CFH 70021</strain>
        <plasmid evidence="4">unnamed2</plasmid>
    </source>
</reference>
<feature type="domain" description="Alpha/beta hydrolase fold-3" evidence="2">
    <location>
        <begin position="57"/>
        <end position="262"/>
    </location>
</feature>
<organism evidence="3 4">
    <name type="scientific">Azospirillum thermophilum</name>
    <dbReference type="NCBI Taxonomy" id="2202148"/>
    <lineage>
        <taxon>Bacteria</taxon>
        <taxon>Pseudomonadati</taxon>
        <taxon>Pseudomonadota</taxon>
        <taxon>Alphaproteobacteria</taxon>
        <taxon>Rhodospirillales</taxon>
        <taxon>Azospirillaceae</taxon>
        <taxon>Azospirillum</taxon>
    </lineage>
</organism>
<dbReference type="InterPro" id="IPR013094">
    <property type="entry name" value="AB_hydrolase_3"/>
</dbReference>
<dbReference type="InterPro" id="IPR050300">
    <property type="entry name" value="GDXG_lipolytic_enzyme"/>
</dbReference>
<dbReference type="AlphaFoldDB" id="A0A2S2CYA0"/>
<geneLocation type="plasmid" evidence="3 4">
    <name>unnamed2</name>
</geneLocation>
<dbReference type="Pfam" id="PF07859">
    <property type="entry name" value="Abhydrolase_3"/>
    <property type="match status" value="1"/>
</dbReference>